<keyword evidence="2" id="KW-0813">Transport</keyword>
<sequence>MTPFLEFTNITKSFPGVRALKELSFSVPAGRVIGLLGENGAGKSTLIKILGGDYQPDSGEIRIAGQARRFTSTRASLAAGVTVVHQELQLVPELTVAENLMLGRFPAKAGVVDFRKLFEQVGAVLKDIGVEVDPRVKVSELSIGTRQMVEIAKAAIFDASVIALDEPTSSLSAHESEVLFRLVARLREAGKVILYVSHRLDELFRLCDGCVVLRDGRLVAHHETMEGLTREVLVREMVGREIQDIWGWRPRKLGEVRLSASGVRGSRLPIPASFEVRAGEILGFFGLVGAGRSELSRLLYGADRRHAGELRMDGQPIHVRDPRQAVRAGLVLCPEDRKADGILQGRSVEENVNVSCRRHFSPLGLINPGREARMAEDYIKRLGVRTPSRFQDIVNLSGGNQQKVILSRWLAEQGIKVFIVDEPTRGIDVGAKSDIYEVLYGLAEQGIAIIVISSELPEVMGISDRILVMCGGRITAEFDRPHFSEEKLLAAALPDRSVAQVAQEDSK</sequence>
<dbReference type="PANTHER" id="PTHR43790">
    <property type="entry name" value="CARBOHYDRATE TRANSPORT ATP-BINDING PROTEIN MG119-RELATED"/>
    <property type="match status" value="1"/>
</dbReference>
<gene>
    <name evidence="12" type="ORF">D187_000034</name>
</gene>
<dbReference type="OrthoDB" id="9809450at2"/>
<evidence type="ECO:0000313" key="12">
    <source>
        <dbReference type="EMBL" id="EPX64612.1"/>
    </source>
</evidence>
<dbReference type="NCBIfam" id="NF008442">
    <property type="entry name" value="PRK11288.1"/>
    <property type="match status" value="1"/>
</dbReference>
<evidence type="ECO:0000256" key="9">
    <source>
        <dbReference type="ARBA" id="ARBA00022967"/>
    </source>
</evidence>
<evidence type="ECO:0000256" key="1">
    <source>
        <dbReference type="ARBA" id="ARBA00004202"/>
    </source>
</evidence>
<dbReference type="AlphaFoldDB" id="S9PQ83"/>
<keyword evidence="6" id="KW-0677">Repeat</keyword>
<feature type="domain" description="ABC transporter" evidence="11">
    <location>
        <begin position="5"/>
        <end position="240"/>
    </location>
</feature>
<dbReference type="InterPro" id="IPR003439">
    <property type="entry name" value="ABC_transporter-like_ATP-bd"/>
</dbReference>
<dbReference type="PANTHER" id="PTHR43790:SF6">
    <property type="entry name" value="ARABINOSE IMPORT ATP-BINDING PROTEIN ARAG"/>
    <property type="match status" value="1"/>
</dbReference>
<dbReference type="CDD" id="cd03215">
    <property type="entry name" value="ABC_Carb_Monos_II"/>
    <property type="match status" value="1"/>
</dbReference>
<comment type="subcellular location">
    <subcellularLocation>
        <location evidence="1">Cell membrane</location>
        <topology evidence="1">Peripheral membrane protein</topology>
    </subcellularLocation>
</comment>
<dbReference type="Proteomes" id="UP000011682">
    <property type="component" value="Unassembled WGS sequence"/>
</dbReference>
<keyword evidence="9" id="KW-1278">Translocase</keyword>
<organism evidence="12 13">
    <name type="scientific">Cystobacter fuscus (strain ATCC 25194 / DSM 2262 / NBRC 100088 / M29)</name>
    <dbReference type="NCBI Taxonomy" id="1242864"/>
    <lineage>
        <taxon>Bacteria</taxon>
        <taxon>Pseudomonadati</taxon>
        <taxon>Myxococcota</taxon>
        <taxon>Myxococcia</taxon>
        <taxon>Myxococcales</taxon>
        <taxon>Cystobacterineae</taxon>
        <taxon>Archangiaceae</taxon>
        <taxon>Cystobacter</taxon>
    </lineage>
</organism>
<dbReference type="eggNOG" id="COG1129">
    <property type="taxonomic scope" value="Bacteria"/>
</dbReference>
<dbReference type="Pfam" id="PF00005">
    <property type="entry name" value="ABC_tran"/>
    <property type="match status" value="2"/>
</dbReference>
<evidence type="ECO:0000259" key="11">
    <source>
        <dbReference type="PROSITE" id="PS50893"/>
    </source>
</evidence>
<proteinExistence type="predicted"/>
<evidence type="ECO:0000256" key="5">
    <source>
        <dbReference type="ARBA" id="ARBA00022597"/>
    </source>
</evidence>
<name>S9PQ83_CYSF2</name>
<evidence type="ECO:0000313" key="13">
    <source>
        <dbReference type="Proteomes" id="UP000011682"/>
    </source>
</evidence>
<dbReference type="InterPro" id="IPR050107">
    <property type="entry name" value="ABC_carbohydrate_import_ATPase"/>
</dbReference>
<dbReference type="SUPFAM" id="SSF52540">
    <property type="entry name" value="P-loop containing nucleoside triphosphate hydrolases"/>
    <property type="match status" value="2"/>
</dbReference>
<keyword evidence="10" id="KW-0472">Membrane</keyword>
<feature type="domain" description="ABC transporter" evidence="11">
    <location>
        <begin position="251"/>
        <end position="496"/>
    </location>
</feature>
<comment type="caution">
    <text evidence="12">The sequence shown here is derived from an EMBL/GenBank/DDBJ whole genome shotgun (WGS) entry which is preliminary data.</text>
</comment>
<dbReference type="SMART" id="SM00382">
    <property type="entry name" value="AAA"/>
    <property type="match status" value="2"/>
</dbReference>
<evidence type="ECO:0000256" key="4">
    <source>
        <dbReference type="ARBA" id="ARBA00022519"/>
    </source>
</evidence>
<evidence type="ECO:0000256" key="7">
    <source>
        <dbReference type="ARBA" id="ARBA00022741"/>
    </source>
</evidence>
<evidence type="ECO:0000256" key="6">
    <source>
        <dbReference type="ARBA" id="ARBA00022737"/>
    </source>
</evidence>
<dbReference type="EMBL" id="ANAH02000001">
    <property type="protein sequence ID" value="EPX64612.1"/>
    <property type="molecule type" value="Genomic_DNA"/>
</dbReference>
<evidence type="ECO:0000256" key="8">
    <source>
        <dbReference type="ARBA" id="ARBA00022840"/>
    </source>
</evidence>
<keyword evidence="8 12" id="KW-0067">ATP-binding</keyword>
<dbReference type="InterPro" id="IPR003593">
    <property type="entry name" value="AAA+_ATPase"/>
</dbReference>
<evidence type="ECO:0000256" key="2">
    <source>
        <dbReference type="ARBA" id="ARBA00022448"/>
    </source>
</evidence>
<dbReference type="Gene3D" id="3.40.50.300">
    <property type="entry name" value="P-loop containing nucleotide triphosphate hydrolases"/>
    <property type="match status" value="2"/>
</dbReference>
<keyword evidence="5" id="KW-0762">Sugar transport</keyword>
<dbReference type="CDD" id="cd03216">
    <property type="entry name" value="ABC_Carb_Monos_I"/>
    <property type="match status" value="1"/>
</dbReference>
<keyword evidence="13" id="KW-1185">Reference proteome</keyword>
<dbReference type="InterPro" id="IPR017871">
    <property type="entry name" value="ABC_transporter-like_CS"/>
</dbReference>
<keyword evidence="4" id="KW-0997">Cell inner membrane</keyword>
<dbReference type="PROSITE" id="PS50893">
    <property type="entry name" value="ABC_TRANSPORTER_2"/>
    <property type="match status" value="2"/>
</dbReference>
<dbReference type="RefSeq" id="WP_002630117.1">
    <property type="nucleotide sequence ID" value="NZ_ANAH02000001.1"/>
</dbReference>
<protein>
    <submittedName>
        <fullName evidence="12">Ribose ABC transport system, ATP-binding protein RbsA</fullName>
    </submittedName>
</protein>
<dbReference type="GO" id="GO:0005524">
    <property type="term" value="F:ATP binding"/>
    <property type="evidence" value="ECO:0007669"/>
    <property type="project" value="UniProtKB-KW"/>
</dbReference>
<evidence type="ECO:0000256" key="10">
    <source>
        <dbReference type="ARBA" id="ARBA00023136"/>
    </source>
</evidence>
<dbReference type="PROSITE" id="PS00211">
    <property type="entry name" value="ABC_TRANSPORTER_1"/>
    <property type="match status" value="1"/>
</dbReference>
<dbReference type="FunFam" id="3.40.50.300:FF:000127">
    <property type="entry name" value="Ribose import ATP-binding protein RbsA"/>
    <property type="match status" value="1"/>
</dbReference>
<accession>S9PQ83</accession>
<dbReference type="InterPro" id="IPR027417">
    <property type="entry name" value="P-loop_NTPase"/>
</dbReference>
<dbReference type="GO" id="GO:0005886">
    <property type="term" value="C:plasma membrane"/>
    <property type="evidence" value="ECO:0007669"/>
    <property type="project" value="UniProtKB-SubCell"/>
</dbReference>
<dbReference type="GO" id="GO:0016887">
    <property type="term" value="F:ATP hydrolysis activity"/>
    <property type="evidence" value="ECO:0007669"/>
    <property type="project" value="InterPro"/>
</dbReference>
<evidence type="ECO:0000256" key="3">
    <source>
        <dbReference type="ARBA" id="ARBA00022475"/>
    </source>
</evidence>
<keyword evidence="3" id="KW-1003">Cell membrane</keyword>
<reference evidence="12" key="1">
    <citation type="submission" date="2013-05" db="EMBL/GenBank/DDBJ databases">
        <title>Genome assembly of Cystobacter fuscus DSM 2262.</title>
        <authorList>
            <person name="Sharma G."/>
            <person name="Khatri I."/>
            <person name="Kaur C."/>
            <person name="Mayilraj S."/>
            <person name="Subramanian S."/>
        </authorList>
    </citation>
    <scope>NUCLEOTIDE SEQUENCE [LARGE SCALE GENOMIC DNA]</scope>
    <source>
        <strain evidence="12">DSM 2262</strain>
    </source>
</reference>
<keyword evidence="7" id="KW-0547">Nucleotide-binding</keyword>